<evidence type="ECO:0000256" key="8">
    <source>
        <dbReference type="ARBA" id="ARBA00023065"/>
    </source>
</evidence>
<evidence type="ECO:0000256" key="3">
    <source>
        <dbReference type="ARBA" id="ARBA00022448"/>
    </source>
</evidence>
<dbReference type="GO" id="GO:0015280">
    <property type="term" value="F:ligand-gated sodium channel activity"/>
    <property type="evidence" value="ECO:0007669"/>
    <property type="project" value="TreeGrafter"/>
</dbReference>
<sequence length="320" mass="36909">MSLNSCKSHIKEYCSKCSFAGVHFVADDTKHWTERWLWIGLIVLSWYGSGLLIISAWNAFMQNPISFGVETTYTDWDTKLPTVAICELSNFEKIYNVSDTIWTPNHLLDLEDVLKDIAYFQGVAYSLIEVCFISKAHNPLCPLSNYSYYAQLVRSSCPEILKNCSYNDKEFDCCEYFQPIETDLGTCYIINSIQTKKPKPYPMISNMKKKRGILKFQVLLTSMMYTLGEDEIPSITTLYSSSLKIMLGKIYRRQVIVRNIENDPLIKETTPQQRACRFHDENEAGLYPHYSYSACNILCRKRAQMDLCKCNDHFMLGSST</sequence>
<evidence type="ECO:0000256" key="4">
    <source>
        <dbReference type="ARBA" id="ARBA00022461"/>
    </source>
</evidence>
<dbReference type="AlphaFoldDB" id="A0A8J9Y6S5"/>
<dbReference type="Gene3D" id="2.60.470.10">
    <property type="entry name" value="Acid-sensing ion channels like domains"/>
    <property type="match status" value="1"/>
</dbReference>
<comment type="similarity">
    <text evidence="2 12">Belongs to the amiloride-sensitive sodium channel (TC 1.A.6) family.</text>
</comment>
<evidence type="ECO:0000256" key="1">
    <source>
        <dbReference type="ARBA" id="ARBA00004141"/>
    </source>
</evidence>
<evidence type="ECO:0000256" key="5">
    <source>
        <dbReference type="ARBA" id="ARBA00022692"/>
    </source>
</evidence>
<reference evidence="14" key="1">
    <citation type="submission" date="2021-12" db="EMBL/GenBank/DDBJ databases">
        <authorList>
            <person name="Martin H S."/>
        </authorList>
    </citation>
    <scope>NUCLEOTIDE SEQUENCE</scope>
</reference>
<keyword evidence="5 12" id="KW-0812">Transmembrane</keyword>
<keyword evidence="7" id="KW-0915">Sodium</keyword>
<evidence type="ECO:0000313" key="14">
    <source>
        <dbReference type="EMBL" id="CAH0715591.1"/>
    </source>
</evidence>
<proteinExistence type="inferred from homology"/>
<keyword evidence="10 12" id="KW-0739">Sodium transport</keyword>
<comment type="subcellular location">
    <subcellularLocation>
        <location evidence="1">Membrane</location>
        <topology evidence="1">Multi-pass membrane protein</topology>
    </subcellularLocation>
</comment>
<evidence type="ECO:0000313" key="15">
    <source>
        <dbReference type="Proteomes" id="UP000838878"/>
    </source>
</evidence>
<protein>
    <recommendedName>
        <fullName evidence="16">Sodium channel protein Nach</fullName>
    </recommendedName>
</protein>
<evidence type="ECO:0000256" key="9">
    <source>
        <dbReference type="ARBA" id="ARBA00023136"/>
    </source>
</evidence>
<accession>A0A8J9Y6S5</accession>
<dbReference type="EMBL" id="OV170230">
    <property type="protein sequence ID" value="CAH0715591.1"/>
    <property type="molecule type" value="Genomic_DNA"/>
</dbReference>
<organism evidence="14 15">
    <name type="scientific">Brenthis ino</name>
    <name type="common">lesser marbled fritillary</name>
    <dbReference type="NCBI Taxonomy" id="405034"/>
    <lineage>
        <taxon>Eukaryota</taxon>
        <taxon>Metazoa</taxon>
        <taxon>Ecdysozoa</taxon>
        <taxon>Arthropoda</taxon>
        <taxon>Hexapoda</taxon>
        <taxon>Insecta</taxon>
        <taxon>Pterygota</taxon>
        <taxon>Neoptera</taxon>
        <taxon>Endopterygota</taxon>
        <taxon>Lepidoptera</taxon>
        <taxon>Glossata</taxon>
        <taxon>Ditrysia</taxon>
        <taxon>Papilionoidea</taxon>
        <taxon>Nymphalidae</taxon>
        <taxon>Heliconiinae</taxon>
        <taxon>Argynnini</taxon>
        <taxon>Brenthis</taxon>
    </lineage>
</organism>
<feature type="non-terminal residue" evidence="14">
    <location>
        <position position="320"/>
    </location>
</feature>
<evidence type="ECO:0000256" key="7">
    <source>
        <dbReference type="ARBA" id="ARBA00023053"/>
    </source>
</evidence>
<evidence type="ECO:0000256" key="6">
    <source>
        <dbReference type="ARBA" id="ARBA00022989"/>
    </source>
</evidence>
<keyword evidence="9 13" id="KW-0472">Membrane</keyword>
<evidence type="ECO:0000256" key="13">
    <source>
        <dbReference type="SAM" id="Phobius"/>
    </source>
</evidence>
<evidence type="ECO:0008006" key="16">
    <source>
        <dbReference type="Google" id="ProtNLM"/>
    </source>
</evidence>
<dbReference type="Pfam" id="PF00858">
    <property type="entry name" value="ASC"/>
    <property type="match status" value="1"/>
</dbReference>
<dbReference type="PANTHER" id="PTHR11690">
    <property type="entry name" value="AMILORIDE-SENSITIVE SODIUM CHANNEL-RELATED"/>
    <property type="match status" value="1"/>
</dbReference>
<dbReference type="InterPro" id="IPR001873">
    <property type="entry name" value="ENaC"/>
</dbReference>
<dbReference type="PANTHER" id="PTHR11690:SF175">
    <property type="entry name" value="PICKPOCKET 13-RELATED"/>
    <property type="match status" value="1"/>
</dbReference>
<feature type="transmembrane region" description="Helical" evidence="13">
    <location>
        <begin position="36"/>
        <end position="57"/>
    </location>
</feature>
<keyword evidence="6 13" id="KW-1133">Transmembrane helix</keyword>
<gene>
    <name evidence="14" type="ORF">BINO364_LOCUS2496</name>
</gene>
<evidence type="ECO:0000256" key="10">
    <source>
        <dbReference type="ARBA" id="ARBA00023201"/>
    </source>
</evidence>
<dbReference type="Proteomes" id="UP000838878">
    <property type="component" value="Chromosome 10"/>
</dbReference>
<keyword evidence="4 12" id="KW-0894">Sodium channel</keyword>
<evidence type="ECO:0000256" key="11">
    <source>
        <dbReference type="ARBA" id="ARBA00023303"/>
    </source>
</evidence>
<dbReference type="GO" id="GO:0005886">
    <property type="term" value="C:plasma membrane"/>
    <property type="evidence" value="ECO:0007669"/>
    <property type="project" value="TreeGrafter"/>
</dbReference>
<keyword evidence="8 12" id="KW-0406">Ion transport</keyword>
<keyword evidence="11 12" id="KW-0407">Ion channel</keyword>
<keyword evidence="3 12" id="KW-0813">Transport</keyword>
<evidence type="ECO:0000256" key="12">
    <source>
        <dbReference type="RuleBase" id="RU000679"/>
    </source>
</evidence>
<keyword evidence="15" id="KW-1185">Reference proteome</keyword>
<name>A0A8J9Y6S5_9NEOP</name>
<evidence type="ECO:0000256" key="2">
    <source>
        <dbReference type="ARBA" id="ARBA00007193"/>
    </source>
</evidence>
<dbReference type="OrthoDB" id="5874059at2759"/>